<proteinExistence type="predicted"/>
<dbReference type="Gene3D" id="2.40.100.20">
    <property type="match status" value="1"/>
</dbReference>
<dbReference type="Proteomes" id="UP001596091">
    <property type="component" value="Unassembled WGS sequence"/>
</dbReference>
<evidence type="ECO:0000313" key="2">
    <source>
        <dbReference type="Proteomes" id="UP001596091"/>
    </source>
</evidence>
<name>A0ABW1ED62_9BACT</name>
<comment type="caution">
    <text evidence="1">The sequence shown here is derived from an EMBL/GenBank/DDBJ whole genome shotgun (WGS) entry which is preliminary data.</text>
</comment>
<evidence type="ECO:0000313" key="1">
    <source>
        <dbReference type="EMBL" id="MFC5862221.1"/>
    </source>
</evidence>
<keyword evidence="2" id="KW-1185">Reference proteome</keyword>
<gene>
    <name evidence="1" type="ORF">ACFPT7_07945</name>
</gene>
<organism evidence="1 2">
    <name type="scientific">Acidicapsa dinghuensis</name>
    <dbReference type="NCBI Taxonomy" id="2218256"/>
    <lineage>
        <taxon>Bacteria</taxon>
        <taxon>Pseudomonadati</taxon>
        <taxon>Acidobacteriota</taxon>
        <taxon>Terriglobia</taxon>
        <taxon>Terriglobales</taxon>
        <taxon>Acidobacteriaceae</taxon>
        <taxon>Acidicapsa</taxon>
    </lineage>
</organism>
<dbReference type="RefSeq" id="WP_377819302.1">
    <property type="nucleotide sequence ID" value="NZ_JAGSYH010000004.1"/>
</dbReference>
<sequence length="159" mass="17612">MSRAPEIRKQDEILAAAAAAGRLWIHVGHLDFFAQWETVGAPRTCDLFRGLLPLRAKIIHCSWSGEGVWVPLEKWDAHWPKEQETSHPKPGQLLLYPGDPSEPELLIPCGQCLFNSRFGVLSGNHFATIVEGGNALLELHRLALWQGAQDCTIEKISAG</sequence>
<dbReference type="Pfam" id="PF12903">
    <property type="entry name" value="DUF3830"/>
    <property type="match status" value="1"/>
</dbReference>
<accession>A0ABW1ED62</accession>
<reference evidence="2" key="1">
    <citation type="journal article" date="2019" name="Int. J. Syst. Evol. Microbiol.">
        <title>The Global Catalogue of Microorganisms (GCM) 10K type strain sequencing project: providing services to taxonomists for standard genome sequencing and annotation.</title>
        <authorList>
            <consortium name="The Broad Institute Genomics Platform"/>
            <consortium name="The Broad Institute Genome Sequencing Center for Infectious Disease"/>
            <person name="Wu L."/>
            <person name="Ma J."/>
        </authorList>
    </citation>
    <scope>NUCLEOTIDE SEQUENCE [LARGE SCALE GENOMIC DNA]</scope>
    <source>
        <strain evidence="2">JCM 4087</strain>
    </source>
</reference>
<dbReference type="EMBL" id="JBHSPH010000002">
    <property type="protein sequence ID" value="MFC5862221.1"/>
    <property type="molecule type" value="Genomic_DNA"/>
</dbReference>
<protein>
    <submittedName>
        <fullName evidence="1">DUF3830 family protein</fullName>
    </submittedName>
</protein>
<dbReference type="InterPro" id="IPR024532">
    <property type="entry name" value="DUF3830"/>
</dbReference>